<feature type="compositionally biased region" description="Polar residues" evidence="1">
    <location>
        <begin position="1"/>
        <end position="16"/>
    </location>
</feature>
<protein>
    <submittedName>
        <fullName evidence="2">Uncharacterized protein</fullName>
    </submittedName>
</protein>
<comment type="caution">
    <text evidence="2">The sequence shown here is derived from an EMBL/GenBank/DDBJ whole genome shotgun (WGS) entry which is preliminary data.</text>
</comment>
<name>A0A448WXU6_9PLAT</name>
<reference evidence="2" key="1">
    <citation type="submission" date="2018-11" db="EMBL/GenBank/DDBJ databases">
        <authorList>
            <consortium name="Pathogen Informatics"/>
        </authorList>
    </citation>
    <scope>NUCLEOTIDE SEQUENCE</scope>
</reference>
<accession>A0A448WXU6</accession>
<evidence type="ECO:0000313" key="3">
    <source>
        <dbReference type="Proteomes" id="UP000784294"/>
    </source>
</evidence>
<feature type="compositionally biased region" description="Acidic residues" evidence="1">
    <location>
        <begin position="43"/>
        <end position="52"/>
    </location>
</feature>
<sequence>MTSGVRRTYQIASNSGEKQERSWNTKESSARTINTRPKLDHDDNTEEVDLVEESDRLVEREEKKESRACTEANDAESPIRVTASPVGSFPCLPVSVISRDRCHRIRAAQNIVLHSASNR</sequence>
<dbReference type="AlphaFoldDB" id="A0A448WXU6"/>
<dbReference type="Proteomes" id="UP000784294">
    <property type="component" value="Unassembled WGS sequence"/>
</dbReference>
<gene>
    <name evidence="2" type="ORF">PXEA_LOCUS16257</name>
</gene>
<feature type="region of interest" description="Disordered" evidence="1">
    <location>
        <begin position="1"/>
        <end position="76"/>
    </location>
</feature>
<feature type="compositionally biased region" description="Basic and acidic residues" evidence="1">
    <location>
        <begin position="53"/>
        <end position="68"/>
    </location>
</feature>
<evidence type="ECO:0000313" key="2">
    <source>
        <dbReference type="EMBL" id="VEL22817.1"/>
    </source>
</evidence>
<feature type="compositionally biased region" description="Polar residues" evidence="1">
    <location>
        <begin position="25"/>
        <end position="35"/>
    </location>
</feature>
<evidence type="ECO:0000256" key="1">
    <source>
        <dbReference type="SAM" id="MobiDB-lite"/>
    </source>
</evidence>
<dbReference type="EMBL" id="CAAALY010058554">
    <property type="protein sequence ID" value="VEL22817.1"/>
    <property type="molecule type" value="Genomic_DNA"/>
</dbReference>
<organism evidence="2 3">
    <name type="scientific">Protopolystoma xenopodis</name>
    <dbReference type="NCBI Taxonomy" id="117903"/>
    <lineage>
        <taxon>Eukaryota</taxon>
        <taxon>Metazoa</taxon>
        <taxon>Spiralia</taxon>
        <taxon>Lophotrochozoa</taxon>
        <taxon>Platyhelminthes</taxon>
        <taxon>Monogenea</taxon>
        <taxon>Polyopisthocotylea</taxon>
        <taxon>Polystomatidea</taxon>
        <taxon>Polystomatidae</taxon>
        <taxon>Protopolystoma</taxon>
    </lineage>
</organism>
<keyword evidence="3" id="KW-1185">Reference proteome</keyword>
<proteinExistence type="predicted"/>